<feature type="region of interest" description="Disordered" evidence="1">
    <location>
        <begin position="96"/>
        <end position="117"/>
    </location>
</feature>
<organism evidence="2 3">
    <name type="scientific">Acinetobacter venetianus</name>
    <dbReference type="NCBI Taxonomy" id="52133"/>
    <lineage>
        <taxon>Bacteria</taxon>
        <taxon>Pseudomonadati</taxon>
        <taxon>Pseudomonadota</taxon>
        <taxon>Gammaproteobacteria</taxon>
        <taxon>Moraxellales</taxon>
        <taxon>Moraxellaceae</taxon>
        <taxon>Acinetobacter</taxon>
    </lineage>
</organism>
<protein>
    <recommendedName>
        <fullName evidence="4">Selenocysteine synthase</fullName>
    </recommendedName>
</protein>
<feature type="compositionally biased region" description="Polar residues" evidence="1">
    <location>
        <begin position="201"/>
        <end position="211"/>
    </location>
</feature>
<dbReference type="EMBL" id="JRUE01000233">
    <property type="protein sequence ID" value="KXZ64295.1"/>
    <property type="molecule type" value="Genomic_DNA"/>
</dbReference>
<gene>
    <name evidence="2" type="ORF">AVENLUH5627_03119</name>
</gene>
<name>A0A150HK82_9GAMM</name>
<evidence type="ECO:0008006" key="4">
    <source>
        <dbReference type="Google" id="ProtNLM"/>
    </source>
</evidence>
<sequence>MNCCFLCLGIDFIDEIIKIDTKNNIKVFIMNIFQKTVPAHLFYSILALSLGSINVTYAADETTPASQNDTQETQNKSSESVLNYIPKWVDATPTILPEQSNQPNVPPMSETEEKTWVDRKQRDIRNWADRTSVKIDDWFGDVDPDKPASATIRFMLDNYWNEYDGYEVKPRIRGKIKLPTLEKRFSLVFGDDSLDDEFDNNIANTNTQPNQDPDKKFDSKQTRDNNGSIALRWSNFSKKLPFETDADIGIRSGDDIYLRLRAKKNWDLENDFRFNAEQIYRYGSQSENYLRTNLELIHARPNEPFLSDQLSLTYADDQDDDLRWDNRIFRQHQFFANNKFNYGIYTGGYYNNNDLRLNSWGPFVSWRQPLWREWFFVQGDLNYFNDHREDRNHYVSTFVRLETLF</sequence>
<dbReference type="Proteomes" id="UP000075680">
    <property type="component" value="Unassembled WGS sequence"/>
</dbReference>
<proteinExistence type="predicted"/>
<dbReference type="PATRIC" id="fig|52133.18.peg.3199"/>
<feature type="region of interest" description="Disordered" evidence="1">
    <location>
        <begin position="199"/>
        <end position="223"/>
    </location>
</feature>
<evidence type="ECO:0000256" key="1">
    <source>
        <dbReference type="SAM" id="MobiDB-lite"/>
    </source>
</evidence>
<accession>A0A150HK82</accession>
<comment type="caution">
    <text evidence="2">The sequence shown here is derived from an EMBL/GenBank/DDBJ whole genome shotgun (WGS) entry which is preliminary data.</text>
</comment>
<feature type="compositionally biased region" description="Basic and acidic residues" evidence="1">
    <location>
        <begin position="212"/>
        <end position="223"/>
    </location>
</feature>
<evidence type="ECO:0000313" key="2">
    <source>
        <dbReference type="EMBL" id="KXZ64295.1"/>
    </source>
</evidence>
<reference evidence="2 3" key="1">
    <citation type="journal article" date="2016" name="Sci. Rep.">
        <title>Genomic and phenotypic characterization of the species Acinetobacter venetianus.</title>
        <authorList>
            <person name="Fondi M."/>
            <person name="Maida I."/>
            <person name="Perrin E."/>
            <person name="Orlandini V."/>
            <person name="La Torre L."/>
            <person name="Bosi E."/>
            <person name="Negroni A."/>
            <person name="Zanaroli G."/>
            <person name="Fava F."/>
            <person name="Decorosi F."/>
            <person name="Giovannetti L."/>
            <person name="Viti C."/>
            <person name="Vaneechoutte M."/>
            <person name="Dijkshoorn L."/>
            <person name="Fani R."/>
        </authorList>
    </citation>
    <scope>NUCLEOTIDE SEQUENCE [LARGE SCALE GENOMIC DNA]</scope>
    <source>
        <strain evidence="2 3">LUH5627</strain>
    </source>
</reference>
<dbReference type="AlphaFoldDB" id="A0A150HK82"/>
<evidence type="ECO:0000313" key="3">
    <source>
        <dbReference type="Proteomes" id="UP000075680"/>
    </source>
</evidence>